<sequence length="355" mass="37042">MRAIRFTGLAVFMLFVLNLTTLAFANSQPAVLSEPAERVEQPDQAYLLSITKAGTRLVAVGEAGRIILSDDNGTSWQQADVVPVSVLLTDVAFANERIGWAVGHLGVVLRTEDGGRTWHKQLDGVKVAELMLDHATRAGGGNSDAQAIAVDQATRLVEDGPDKPFLALQVSSSEQALVIGAYGLALRTNDGGQHWSPATEVADNPGGLHYYAAAQVGSAQILVGEQGLLLRSEEGGAYERVAQPYPGTLFGCIGEAGRPVLAFGLRGNVVKSLDGGSTWTQLESPLKASVQAATLLLDGTIVLAAENGQLAAWSTATGFSSIGQAGQPVSALIQTLPNTLILVGPHGVESVRFGA</sequence>
<comment type="caution">
    <text evidence="5">The sequence shown here is derived from an EMBL/GenBank/DDBJ whole genome shotgun (WGS) entry which is preliminary data.</text>
</comment>
<organism evidence="5 6">
    <name type="scientific">Pseudomonas shirazensis</name>
    <dbReference type="NCBI Taxonomy" id="2745494"/>
    <lineage>
        <taxon>Bacteria</taxon>
        <taxon>Pseudomonadati</taxon>
        <taxon>Pseudomonadota</taxon>
        <taxon>Gammaproteobacteria</taxon>
        <taxon>Pseudomonadales</taxon>
        <taxon>Pseudomonadaceae</taxon>
        <taxon>Pseudomonas</taxon>
    </lineage>
</organism>
<feature type="chain" id="PRO_5046788059" evidence="3">
    <location>
        <begin position="26"/>
        <end position="355"/>
    </location>
</feature>
<evidence type="ECO:0000259" key="4">
    <source>
        <dbReference type="Pfam" id="PF14870"/>
    </source>
</evidence>
<keyword evidence="2" id="KW-0604">Photosystem II</keyword>
<dbReference type="PANTHER" id="PTHR47199:SF2">
    <property type="entry name" value="PHOTOSYSTEM II STABILITY_ASSEMBLY FACTOR HCF136, CHLOROPLASTIC"/>
    <property type="match status" value="1"/>
</dbReference>
<proteinExistence type="predicted"/>
<dbReference type="EMBL" id="JBBNAW010000001">
    <property type="protein sequence ID" value="MEK2607911.1"/>
    <property type="molecule type" value="Genomic_DNA"/>
</dbReference>
<dbReference type="RefSeq" id="WP_340610189.1">
    <property type="nucleotide sequence ID" value="NZ_JBBNAW010000001.1"/>
</dbReference>
<feature type="signal peptide" evidence="3">
    <location>
        <begin position="1"/>
        <end position="25"/>
    </location>
</feature>
<evidence type="ECO:0000256" key="3">
    <source>
        <dbReference type="SAM" id="SignalP"/>
    </source>
</evidence>
<dbReference type="SUPFAM" id="SSF50939">
    <property type="entry name" value="Sialidases"/>
    <property type="match status" value="1"/>
</dbReference>
<accession>A0ABU8ZWP3</accession>
<evidence type="ECO:0000313" key="5">
    <source>
        <dbReference type="EMBL" id="MEK2607911.1"/>
    </source>
</evidence>
<keyword evidence="3" id="KW-0732">Signal</keyword>
<name>A0ABU8ZWP3_9PSED</name>
<dbReference type="PANTHER" id="PTHR47199">
    <property type="entry name" value="PHOTOSYSTEM II STABILITY/ASSEMBLY FACTOR HCF136, CHLOROPLASTIC"/>
    <property type="match status" value="1"/>
</dbReference>
<keyword evidence="1" id="KW-0602">Photosynthesis</keyword>
<evidence type="ECO:0000256" key="2">
    <source>
        <dbReference type="ARBA" id="ARBA00023276"/>
    </source>
</evidence>
<gene>
    <name evidence="5" type="ORF">WLF18_02160</name>
</gene>
<dbReference type="Proteomes" id="UP001386972">
    <property type="component" value="Unassembled WGS sequence"/>
</dbReference>
<dbReference type="InterPro" id="IPR028203">
    <property type="entry name" value="PSII_CF48-like_dom"/>
</dbReference>
<evidence type="ECO:0000256" key="1">
    <source>
        <dbReference type="ARBA" id="ARBA00022531"/>
    </source>
</evidence>
<feature type="domain" description="Photosynthesis system II assembly factor Ycf48/Hcf136-like" evidence="4">
    <location>
        <begin position="75"/>
        <end position="121"/>
    </location>
</feature>
<keyword evidence="6" id="KW-1185">Reference proteome</keyword>
<protein>
    <submittedName>
        <fullName evidence="5">YCF48-related protein</fullName>
    </submittedName>
</protein>
<reference evidence="5 6" key="1">
    <citation type="submission" date="2024-03" db="EMBL/GenBank/DDBJ databases">
        <title>Screening, Identification and Application of a Plant Lactobacillus Strain.</title>
        <authorList>
            <person name="Li Y.L."/>
        </authorList>
    </citation>
    <scope>NUCLEOTIDE SEQUENCE [LARGE SCALE GENOMIC DNA]</scope>
    <source>
        <strain evidence="5 6">JDB</strain>
    </source>
</reference>
<dbReference type="Gene3D" id="2.130.10.10">
    <property type="entry name" value="YVTN repeat-like/Quinoprotein amine dehydrogenase"/>
    <property type="match status" value="2"/>
</dbReference>
<dbReference type="InterPro" id="IPR036278">
    <property type="entry name" value="Sialidase_sf"/>
</dbReference>
<evidence type="ECO:0000313" key="6">
    <source>
        <dbReference type="Proteomes" id="UP001386972"/>
    </source>
</evidence>
<dbReference type="Pfam" id="PF14870">
    <property type="entry name" value="PSII_BNR"/>
    <property type="match status" value="1"/>
</dbReference>
<dbReference type="InterPro" id="IPR015943">
    <property type="entry name" value="WD40/YVTN_repeat-like_dom_sf"/>
</dbReference>